<feature type="compositionally biased region" description="Basic and acidic residues" evidence="1">
    <location>
        <begin position="14"/>
        <end position="25"/>
    </location>
</feature>
<accession>A0ABT1SFN5</accession>
<reference evidence="2 3" key="1">
    <citation type="submission" date="2022-06" db="EMBL/GenBank/DDBJ databases">
        <title>Isolation of gut microbiota from human fecal samples.</title>
        <authorList>
            <person name="Pamer E.G."/>
            <person name="Barat B."/>
            <person name="Waligurski E."/>
            <person name="Medina S."/>
            <person name="Paddock L."/>
            <person name="Mostad J."/>
        </authorList>
    </citation>
    <scope>NUCLEOTIDE SEQUENCE [LARGE SCALE GENOMIC DNA]</scope>
    <source>
        <strain evidence="2 3">DFI.7.95</strain>
    </source>
</reference>
<name>A0ABT1SFN5_9FIRM</name>
<feature type="region of interest" description="Disordered" evidence="1">
    <location>
        <begin position="13"/>
        <end position="33"/>
    </location>
</feature>
<sequence>MFGNKFESYLNQKAEAKKKESEHDPYANVEVIE</sequence>
<evidence type="ECO:0000256" key="1">
    <source>
        <dbReference type="SAM" id="MobiDB-lite"/>
    </source>
</evidence>
<dbReference type="Proteomes" id="UP001524478">
    <property type="component" value="Unassembled WGS sequence"/>
</dbReference>
<organism evidence="2 3">
    <name type="scientific">Tissierella carlieri</name>
    <dbReference type="NCBI Taxonomy" id="689904"/>
    <lineage>
        <taxon>Bacteria</taxon>
        <taxon>Bacillati</taxon>
        <taxon>Bacillota</taxon>
        <taxon>Tissierellia</taxon>
        <taxon>Tissierellales</taxon>
        <taxon>Tissierellaceae</taxon>
        <taxon>Tissierella</taxon>
    </lineage>
</organism>
<protein>
    <submittedName>
        <fullName evidence="2">Uncharacterized protein</fullName>
    </submittedName>
</protein>
<gene>
    <name evidence="2" type="ORF">NE686_19510</name>
</gene>
<dbReference type="EMBL" id="JANGAC010000020">
    <property type="protein sequence ID" value="MCQ4925301.1"/>
    <property type="molecule type" value="Genomic_DNA"/>
</dbReference>
<comment type="caution">
    <text evidence="2">The sequence shown here is derived from an EMBL/GenBank/DDBJ whole genome shotgun (WGS) entry which is preliminary data.</text>
</comment>
<evidence type="ECO:0000313" key="3">
    <source>
        <dbReference type="Proteomes" id="UP001524478"/>
    </source>
</evidence>
<keyword evidence="3" id="KW-1185">Reference proteome</keyword>
<proteinExistence type="predicted"/>
<evidence type="ECO:0000313" key="2">
    <source>
        <dbReference type="EMBL" id="MCQ4925301.1"/>
    </source>
</evidence>